<organism evidence="11 12">
    <name type="scientific">Dendryphion nanum</name>
    <dbReference type="NCBI Taxonomy" id="256645"/>
    <lineage>
        <taxon>Eukaryota</taxon>
        <taxon>Fungi</taxon>
        <taxon>Dikarya</taxon>
        <taxon>Ascomycota</taxon>
        <taxon>Pezizomycotina</taxon>
        <taxon>Dothideomycetes</taxon>
        <taxon>Pleosporomycetidae</taxon>
        <taxon>Pleosporales</taxon>
        <taxon>Torulaceae</taxon>
        <taxon>Dendryphion</taxon>
    </lineage>
</organism>
<evidence type="ECO:0000256" key="1">
    <source>
        <dbReference type="ARBA" id="ARBA00001964"/>
    </source>
</evidence>
<dbReference type="Proteomes" id="UP000700596">
    <property type="component" value="Unassembled WGS sequence"/>
</dbReference>
<dbReference type="GO" id="GO:0046872">
    <property type="term" value="F:metal ion binding"/>
    <property type="evidence" value="ECO:0007669"/>
    <property type="project" value="UniProtKB-KW"/>
</dbReference>
<keyword evidence="5" id="KW-0809">Transit peptide</keyword>
<evidence type="ECO:0000256" key="8">
    <source>
        <dbReference type="ARBA" id="ARBA00023128"/>
    </source>
</evidence>
<dbReference type="GO" id="GO:0009083">
    <property type="term" value="P:branched-chain amino acid catabolic process"/>
    <property type="evidence" value="ECO:0007669"/>
    <property type="project" value="TreeGrafter"/>
</dbReference>
<reference evidence="11" key="1">
    <citation type="journal article" date="2021" name="Nat. Commun.">
        <title>Genetic determinants of endophytism in the Arabidopsis root mycobiome.</title>
        <authorList>
            <person name="Mesny F."/>
            <person name="Miyauchi S."/>
            <person name="Thiergart T."/>
            <person name="Pickel B."/>
            <person name="Atanasova L."/>
            <person name="Karlsson M."/>
            <person name="Huettel B."/>
            <person name="Barry K.W."/>
            <person name="Haridas S."/>
            <person name="Chen C."/>
            <person name="Bauer D."/>
            <person name="Andreopoulos W."/>
            <person name="Pangilinan J."/>
            <person name="LaButti K."/>
            <person name="Riley R."/>
            <person name="Lipzen A."/>
            <person name="Clum A."/>
            <person name="Drula E."/>
            <person name="Henrissat B."/>
            <person name="Kohler A."/>
            <person name="Grigoriev I.V."/>
            <person name="Martin F.M."/>
            <person name="Hacquard S."/>
        </authorList>
    </citation>
    <scope>NUCLEOTIDE SEQUENCE</scope>
    <source>
        <strain evidence="11">MPI-CAGE-CH-0243</strain>
    </source>
</reference>
<keyword evidence="6" id="KW-0630">Potassium</keyword>
<dbReference type="InterPro" id="IPR001017">
    <property type="entry name" value="DH_E1"/>
</dbReference>
<dbReference type="GO" id="GO:0003863">
    <property type="term" value="F:branched-chain 2-oxo acid dehydrogenase activity"/>
    <property type="evidence" value="ECO:0007669"/>
    <property type="project" value="UniProtKB-EC"/>
</dbReference>
<comment type="catalytic activity">
    <reaction evidence="9">
        <text>N(6)-[(R)-lipoyl]-L-lysyl-[protein] + 3-methyl-2-oxobutanoate + H(+) = N(6)-[(R)-S(8)-2-methylpropanoyldihydrolipoyl]-L-lysyl-[protein] + CO2</text>
        <dbReference type="Rhea" id="RHEA:13457"/>
        <dbReference type="Rhea" id="RHEA-COMP:10474"/>
        <dbReference type="Rhea" id="RHEA-COMP:10497"/>
        <dbReference type="ChEBI" id="CHEBI:11851"/>
        <dbReference type="ChEBI" id="CHEBI:15378"/>
        <dbReference type="ChEBI" id="CHEBI:16526"/>
        <dbReference type="ChEBI" id="CHEBI:83099"/>
        <dbReference type="ChEBI" id="CHEBI:83142"/>
        <dbReference type="EC" id="1.2.4.4"/>
    </reaction>
</comment>
<keyword evidence="8" id="KW-0496">Mitochondrion</keyword>
<comment type="cofactor">
    <cofactor evidence="1 9">
        <name>thiamine diphosphate</name>
        <dbReference type="ChEBI" id="CHEBI:58937"/>
    </cofactor>
</comment>
<accession>A0A9P9E6I1</accession>
<comment type="subcellular location">
    <subcellularLocation>
        <location evidence="2">Mitochondrion matrix</location>
    </subcellularLocation>
</comment>
<keyword evidence="9" id="KW-0786">Thiamine pyrophosphate</keyword>
<dbReference type="PANTHER" id="PTHR43380">
    <property type="entry name" value="2-OXOISOVALERATE DEHYDROGENASE SUBUNIT ALPHA, MITOCHONDRIAL"/>
    <property type="match status" value="1"/>
</dbReference>
<dbReference type="PANTHER" id="PTHR43380:SF1">
    <property type="entry name" value="2-OXOISOVALERATE DEHYDROGENASE SUBUNIT ALPHA, MITOCHONDRIAL"/>
    <property type="match status" value="1"/>
</dbReference>
<evidence type="ECO:0000256" key="3">
    <source>
        <dbReference type="ARBA" id="ARBA00008646"/>
    </source>
</evidence>
<proteinExistence type="inferred from homology"/>
<dbReference type="CDD" id="cd02000">
    <property type="entry name" value="TPP_E1_PDC_ADC_BCADC"/>
    <property type="match status" value="1"/>
</dbReference>
<dbReference type="SUPFAM" id="SSF52518">
    <property type="entry name" value="Thiamin diphosphate-binding fold (THDP-binding)"/>
    <property type="match status" value="1"/>
</dbReference>
<feature type="domain" description="Dehydrogenase E1 component" evidence="10">
    <location>
        <begin position="43"/>
        <end position="349"/>
    </location>
</feature>
<evidence type="ECO:0000256" key="7">
    <source>
        <dbReference type="ARBA" id="ARBA00023002"/>
    </source>
</evidence>
<dbReference type="AlphaFoldDB" id="A0A9P9E6I1"/>
<dbReference type="EC" id="1.2.4.4" evidence="9"/>
<dbReference type="Pfam" id="PF00676">
    <property type="entry name" value="E1_dh"/>
    <property type="match status" value="1"/>
</dbReference>
<name>A0A9P9E6I1_9PLEO</name>
<dbReference type="EMBL" id="JAGMWT010000003">
    <property type="protein sequence ID" value="KAH7131828.1"/>
    <property type="molecule type" value="Genomic_DNA"/>
</dbReference>
<evidence type="ECO:0000256" key="6">
    <source>
        <dbReference type="ARBA" id="ARBA00022958"/>
    </source>
</evidence>
<evidence type="ECO:0000256" key="5">
    <source>
        <dbReference type="ARBA" id="ARBA00022946"/>
    </source>
</evidence>
<evidence type="ECO:0000256" key="9">
    <source>
        <dbReference type="RuleBase" id="RU365014"/>
    </source>
</evidence>
<dbReference type="InterPro" id="IPR029061">
    <property type="entry name" value="THDP-binding"/>
</dbReference>
<comment type="caution">
    <text evidence="11">The sequence shown here is derived from an EMBL/GenBank/DDBJ whole genome shotgun (WGS) entry which is preliminary data.</text>
</comment>
<evidence type="ECO:0000313" key="12">
    <source>
        <dbReference type="Proteomes" id="UP000700596"/>
    </source>
</evidence>
<gene>
    <name evidence="11" type="ORF">B0J11DRAFT_428079</name>
</gene>
<dbReference type="FunFam" id="3.40.50.970:FF:000015">
    <property type="entry name" value="2-oxoisovalerate dehydrogenase subunit alpha"/>
    <property type="match status" value="1"/>
</dbReference>
<evidence type="ECO:0000313" key="11">
    <source>
        <dbReference type="EMBL" id="KAH7131828.1"/>
    </source>
</evidence>
<sequence length="395" mass="44005">MRFVSPNDFSIIPTYGVMDYGGKLKDTSRYEPDITDQEVLTWYKNMLTVNIMDSIMVEAQRHGRLSFYMVSTGEEGVMVGSAAALGPKDVITCQYRETGMFLQRGFTLKDFMSQLTANKNDPGKGRNMPVHYSGKNIVGAHAVASTLGTQIPHAVGAAYALKLQDMEKSTDSPRVAAAYFGDGAASEGDFHGALNIAATRGCPVIFICRNNGYAISTPTSQQYRGDGIASRAAGYGIETLRVDGTDTFAVYEATKEARRRALEDGGRPILLEFMSYRISHHSTSDDSSAYRPASEVANWQVNSNPITRLRTWLQRKGLWDAERDKQERMDIRRAIIKELTEAEQEKKPALISVFNDVYSELTKEAEEQRAELKRIMLKYPEEYDTDQHDGGINGL</sequence>
<keyword evidence="12" id="KW-1185">Reference proteome</keyword>
<keyword evidence="7 9" id="KW-0560">Oxidoreductase</keyword>
<evidence type="ECO:0000256" key="4">
    <source>
        <dbReference type="ARBA" id="ARBA00022723"/>
    </source>
</evidence>
<keyword evidence="4" id="KW-0479">Metal-binding</keyword>
<dbReference type="Gene3D" id="3.40.50.970">
    <property type="match status" value="1"/>
</dbReference>
<protein>
    <recommendedName>
        <fullName evidence="9">2-oxoisovalerate dehydrogenase subunit alpha</fullName>
        <ecNumber evidence="9">1.2.4.4</ecNumber>
    </recommendedName>
    <alternativeName>
        <fullName evidence="9">Branched-chain alpha-keto acid dehydrogenase E1 component alpha chain</fullName>
    </alternativeName>
</protein>
<evidence type="ECO:0000256" key="2">
    <source>
        <dbReference type="ARBA" id="ARBA00004305"/>
    </source>
</evidence>
<dbReference type="GO" id="GO:0005759">
    <property type="term" value="C:mitochondrial matrix"/>
    <property type="evidence" value="ECO:0007669"/>
    <property type="project" value="UniProtKB-SubCell"/>
</dbReference>
<dbReference type="OrthoDB" id="3845at2759"/>
<comment type="function">
    <text evidence="9">The branched-chain alpha-keto dehydrogenase complex catalyzes the overall conversion of alpha-keto acids to acyl-CoA and CO(2). It contains multiple copies of three enzymatic components: branched-chain alpha-keto acid decarboxylase (E1), lipoamide acyltransferase (E2) and lipoamide dehydrogenase (E3).</text>
</comment>
<comment type="similarity">
    <text evidence="3 9">Belongs to the BCKDHA family.</text>
</comment>
<evidence type="ECO:0000259" key="10">
    <source>
        <dbReference type="Pfam" id="PF00676"/>
    </source>
</evidence>
<dbReference type="InterPro" id="IPR050771">
    <property type="entry name" value="Alpha-ketoacid_DH_E1_comp"/>
</dbReference>